<sequence length="225" mass="24447">MKFAQVFALVAASTVYAAANIPNPFAGASVKVPGVDTSACEAALTDYEKNCQMNQNTKDFNEICKIINDDKCSSLFKNGISSVKECQDIPKEYLEMFDASFEMIRQMVGFSCELDEAGNYCPLSKLSQEKTLANSKASKEEATKAINESCNSKKCREAFIQYFDQYKSLDDAKDYLELLNADTCKKTAEEAKVTPAAVSSSSGATTMKATGAIVAMFGLLLNALL</sequence>
<proteinExistence type="predicted"/>
<evidence type="ECO:0000313" key="2">
    <source>
        <dbReference type="EMBL" id="ORX77395.1"/>
    </source>
</evidence>
<protein>
    <submittedName>
        <fullName evidence="2">Uncharacterized protein</fullName>
    </submittedName>
</protein>
<evidence type="ECO:0000256" key="1">
    <source>
        <dbReference type="SAM" id="SignalP"/>
    </source>
</evidence>
<feature type="chain" id="PRO_5013344984" evidence="1">
    <location>
        <begin position="20"/>
        <end position="225"/>
    </location>
</feature>
<dbReference type="AlphaFoldDB" id="A0A1Y1WVG7"/>
<dbReference type="EMBL" id="MCFG01000250">
    <property type="protein sequence ID" value="ORX77395.1"/>
    <property type="molecule type" value="Genomic_DNA"/>
</dbReference>
<feature type="signal peptide" evidence="1">
    <location>
        <begin position="1"/>
        <end position="19"/>
    </location>
</feature>
<dbReference type="Proteomes" id="UP000193944">
    <property type="component" value="Unassembled WGS sequence"/>
</dbReference>
<evidence type="ECO:0000313" key="3">
    <source>
        <dbReference type="Proteomes" id="UP000193944"/>
    </source>
</evidence>
<reference evidence="2 3" key="2">
    <citation type="submission" date="2016-08" db="EMBL/GenBank/DDBJ databases">
        <title>Pervasive Adenine N6-methylation of Active Genes in Fungi.</title>
        <authorList>
            <consortium name="DOE Joint Genome Institute"/>
            <person name="Mondo S.J."/>
            <person name="Dannebaum R.O."/>
            <person name="Kuo R.C."/>
            <person name="Labutti K."/>
            <person name="Haridas S."/>
            <person name="Kuo A."/>
            <person name="Salamov A."/>
            <person name="Ahrendt S.R."/>
            <person name="Lipzen A."/>
            <person name="Sullivan W."/>
            <person name="Andreopoulos W.B."/>
            <person name="Clum A."/>
            <person name="Lindquist E."/>
            <person name="Daum C."/>
            <person name="Ramamoorthy G.K."/>
            <person name="Gryganskyi A."/>
            <person name="Culley D."/>
            <person name="Magnuson J.K."/>
            <person name="James T.Y."/>
            <person name="O'Malley M.A."/>
            <person name="Stajich J.E."/>
            <person name="Spatafora J.W."/>
            <person name="Visel A."/>
            <person name="Grigoriev I.V."/>
        </authorList>
    </citation>
    <scope>NUCLEOTIDE SEQUENCE [LARGE SCALE GENOMIC DNA]</scope>
    <source>
        <strain evidence="2 3">S4</strain>
    </source>
</reference>
<accession>A0A1Y1WVG7</accession>
<name>A0A1Y1WVG7_9FUNG</name>
<keyword evidence="3" id="KW-1185">Reference proteome</keyword>
<dbReference type="OrthoDB" id="10672377at2759"/>
<comment type="caution">
    <text evidence="2">The sequence shown here is derived from an EMBL/GenBank/DDBJ whole genome shotgun (WGS) entry which is preliminary data.</text>
</comment>
<keyword evidence="1" id="KW-0732">Signal</keyword>
<reference evidence="2 3" key="1">
    <citation type="submission" date="2016-08" db="EMBL/GenBank/DDBJ databases">
        <title>A Parts List for Fungal Cellulosomes Revealed by Comparative Genomics.</title>
        <authorList>
            <consortium name="DOE Joint Genome Institute"/>
            <person name="Haitjema C.H."/>
            <person name="Gilmore S.P."/>
            <person name="Henske J.K."/>
            <person name="Solomon K.V."/>
            <person name="De Groot R."/>
            <person name="Kuo A."/>
            <person name="Mondo S.J."/>
            <person name="Salamov A.A."/>
            <person name="Labutti K."/>
            <person name="Zhao Z."/>
            <person name="Chiniquy J."/>
            <person name="Barry K."/>
            <person name="Brewer H.M."/>
            <person name="Purvine S.O."/>
            <person name="Wright A.T."/>
            <person name="Boxma B."/>
            <person name="Van Alen T."/>
            <person name="Hackstein J.H."/>
            <person name="Baker S.E."/>
            <person name="Grigoriev I.V."/>
            <person name="O'Malley M.A."/>
        </authorList>
    </citation>
    <scope>NUCLEOTIDE SEQUENCE [LARGE SCALE GENOMIC DNA]</scope>
    <source>
        <strain evidence="2 3">S4</strain>
    </source>
</reference>
<gene>
    <name evidence="2" type="ORF">BCR32DRAFT_328943</name>
</gene>
<organism evidence="2 3">
    <name type="scientific">Anaeromyces robustus</name>
    <dbReference type="NCBI Taxonomy" id="1754192"/>
    <lineage>
        <taxon>Eukaryota</taxon>
        <taxon>Fungi</taxon>
        <taxon>Fungi incertae sedis</taxon>
        <taxon>Chytridiomycota</taxon>
        <taxon>Chytridiomycota incertae sedis</taxon>
        <taxon>Neocallimastigomycetes</taxon>
        <taxon>Neocallimastigales</taxon>
        <taxon>Neocallimastigaceae</taxon>
        <taxon>Anaeromyces</taxon>
    </lineage>
</organism>